<feature type="transmembrane region" description="Helical" evidence="1">
    <location>
        <begin position="50"/>
        <end position="69"/>
    </location>
</feature>
<gene>
    <name evidence="2" type="ORF">Fmac_023144</name>
</gene>
<keyword evidence="1" id="KW-0812">Transmembrane</keyword>
<evidence type="ECO:0000256" key="1">
    <source>
        <dbReference type="SAM" id="Phobius"/>
    </source>
</evidence>
<name>A0ABD1LKM7_9FABA</name>
<feature type="transmembrane region" description="Helical" evidence="1">
    <location>
        <begin position="20"/>
        <end position="38"/>
    </location>
</feature>
<comment type="caution">
    <text evidence="2">The sequence shown here is derived from an EMBL/GenBank/DDBJ whole genome shotgun (WGS) entry which is preliminary data.</text>
</comment>
<proteinExistence type="predicted"/>
<keyword evidence="3" id="KW-1185">Reference proteome</keyword>
<keyword evidence="1" id="KW-1133">Transmembrane helix</keyword>
<accession>A0ABD1LKM7</accession>
<organism evidence="2 3">
    <name type="scientific">Flemingia macrophylla</name>
    <dbReference type="NCBI Taxonomy" id="520843"/>
    <lineage>
        <taxon>Eukaryota</taxon>
        <taxon>Viridiplantae</taxon>
        <taxon>Streptophyta</taxon>
        <taxon>Embryophyta</taxon>
        <taxon>Tracheophyta</taxon>
        <taxon>Spermatophyta</taxon>
        <taxon>Magnoliopsida</taxon>
        <taxon>eudicotyledons</taxon>
        <taxon>Gunneridae</taxon>
        <taxon>Pentapetalae</taxon>
        <taxon>rosids</taxon>
        <taxon>fabids</taxon>
        <taxon>Fabales</taxon>
        <taxon>Fabaceae</taxon>
        <taxon>Papilionoideae</taxon>
        <taxon>50 kb inversion clade</taxon>
        <taxon>NPAAA clade</taxon>
        <taxon>indigoferoid/millettioid clade</taxon>
        <taxon>Phaseoleae</taxon>
        <taxon>Flemingia</taxon>
    </lineage>
</organism>
<evidence type="ECO:0000313" key="3">
    <source>
        <dbReference type="Proteomes" id="UP001603857"/>
    </source>
</evidence>
<dbReference type="AlphaFoldDB" id="A0ABD1LKM7"/>
<reference evidence="2 3" key="1">
    <citation type="submission" date="2024-08" db="EMBL/GenBank/DDBJ databases">
        <title>Insights into the chromosomal genome structure of Flemingia macrophylla.</title>
        <authorList>
            <person name="Ding Y."/>
            <person name="Zhao Y."/>
            <person name="Bi W."/>
            <person name="Wu M."/>
            <person name="Zhao G."/>
            <person name="Gong Y."/>
            <person name="Li W."/>
            <person name="Zhang P."/>
        </authorList>
    </citation>
    <scope>NUCLEOTIDE SEQUENCE [LARGE SCALE GENOMIC DNA]</scope>
    <source>
        <strain evidence="2">DYQJB</strain>
        <tissue evidence="2">Leaf</tissue>
    </source>
</reference>
<dbReference type="EMBL" id="JBGMDY010000008">
    <property type="protein sequence ID" value="KAL2324086.1"/>
    <property type="molecule type" value="Genomic_DNA"/>
</dbReference>
<protein>
    <submittedName>
        <fullName evidence="2">Uncharacterized protein</fullName>
    </submittedName>
</protein>
<dbReference type="Proteomes" id="UP001603857">
    <property type="component" value="Unassembled WGS sequence"/>
</dbReference>
<keyword evidence="1" id="KW-0472">Membrane</keyword>
<sequence length="110" mass="12523">MLPSVLWHLCRFSSLHLEFLFFSSALTHLIPFPYLPLLQPHRRNLQHRHYCIIPSHAPFLIFLSSPLLSTHAPNPLPFSSSSFPPAPQLLPPALSRLCCVVSLYPGFRLL</sequence>
<evidence type="ECO:0000313" key="2">
    <source>
        <dbReference type="EMBL" id="KAL2324086.1"/>
    </source>
</evidence>